<feature type="compositionally biased region" description="Low complexity" evidence="4">
    <location>
        <begin position="473"/>
        <end position="488"/>
    </location>
</feature>
<feature type="chain" id="PRO_5007857203" evidence="5">
    <location>
        <begin position="19"/>
        <end position="511"/>
    </location>
</feature>
<evidence type="ECO:0000256" key="1">
    <source>
        <dbReference type="ARBA" id="ARBA00007447"/>
    </source>
</evidence>
<accession>A0A165EJ59</accession>
<dbReference type="EMBL" id="KV426137">
    <property type="protein sequence ID" value="KZV87055.1"/>
    <property type="molecule type" value="Genomic_DNA"/>
</dbReference>
<dbReference type="OrthoDB" id="771136at2759"/>
<sequence>MVHLSPLVLLSSVAGTYGLQLGLTRHRVPITGGKQVLRRRGGTFSTFNIEDTLYAAQFSIGQRPFSFVLDTGSSDLWLHRGDIPVDDPSLGLQYGTLRTNGSIQYGSGTVSGAVAFAPLNAGDYSVPSQALLDAVDTTGFDTLYDNGVSGLMGLSFGGVMASEVEASLTRAGSPTAGLTALANVFASDPSGRSFIAFNLGRDDLDNDTPDGTFSINEVPDTFLAQANTAPILPAVRNLQAGDLPRWLVSVDALVLAGKTVPTPSRFPNTPRGSALGLLDTGTSLAFLPAEVVSAIYSSIPGAFLVQTPDENVIPDVWLVPCTARMSVSFIFGQQQIFVDPRDLVMTLPFLFKGANATVCVSAFLSTGSFPLPSHDFQLGDSFLRNAFQIYNYNGNMDFDVNAPKQPFAQLIPLSQEITDDAQYLAARRAALVGLPPEADLNDPDLVSALTDAASTMLGGQSPGAGSGKPSDGSASSAPKNSKNSSAASVRGSTQWLVASTIFALGVAALSL</sequence>
<keyword evidence="2 3" id="KW-0064">Aspartyl protease</keyword>
<reference evidence="7 8" key="1">
    <citation type="journal article" date="2016" name="Mol. Biol. Evol.">
        <title>Comparative Genomics of Early-Diverging Mushroom-Forming Fungi Provides Insights into the Origins of Lignocellulose Decay Capabilities.</title>
        <authorList>
            <person name="Nagy L.G."/>
            <person name="Riley R."/>
            <person name="Tritt A."/>
            <person name="Adam C."/>
            <person name="Daum C."/>
            <person name="Floudas D."/>
            <person name="Sun H."/>
            <person name="Yadav J.S."/>
            <person name="Pangilinan J."/>
            <person name="Larsson K.H."/>
            <person name="Matsuura K."/>
            <person name="Barry K."/>
            <person name="Labutti K."/>
            <person name="Kuo R."/>
            <person name="Ohm R.A."/>
            <person name="Bhattacharya S.S."/>
            <person name="Shirouzu T."/>
            <person name="Yoshinaga Y."/>
            <person name="Martin F.M."/>
            <person name="Grigoriev I.V."/>
            <person name="Hibbett D.S."/>
        </authorList>
    </citation>
    <scope>NUCLEOTIDE SEQUENCE [LARGE SCALE GENOMIC DNA]</scope>
    <source>
        <strain evidence="7 8">HHB12029</strain>
    </source>
</reference>
<name>A0A165EJ59_EXIGL</name>
<keyword evidence="8" id="KW-1185">Reference proteome</keyword>
<dbReference type="GO" id="GO:0004190">
    <property type="term" value="F:aspartic-type endopeptidase activity"/>
    <property type="evidence" value="ECO:0007669"/>
    <property type="project" value="UniProtKB-KW"/>
</dbReference>
<dbReference type="InterPro" id="IPR033121">
    <property type="entry name" value="PEPTIDASE_A1"/>
</dbReference>
<dbReference type="Proteomes" id="UP000077266">
    <property type="component" value="Unassembled WGS sequence"/>
</dbReference>
<dbReference type="InterPro" id="IPR001969">
    <property type="entry name" value="Aspartic_peptidase_AS"/>
</dbReference>
<dbReference type="PANTHER" id="PTHR47966">
    <property type="entry name" value="BETA-SITE APP-CLEAVING ENZYME, ISOFORM A-RELATED"/>
    <property type="match status" value="1"/>
</dbReference>
<gene>
    <name evidence="7" type="ORF">EXIGLDRAFT_840290</name>
</gene>
<dbReference type="InParanoid" id="A0A165EJ59"/>
<evidence type="ECO:0000256" key="5">
    <source>
        <dbReference type="SAM" id="SignalP"/>
    </source>
</evidence>
<dbReference type="PRINTS" id="PR00792">
    <property type="entry name" value="PEPSIN"/>
</dbReference>
<dbReference type="GO" id="GO:0006508">
    <property type="term" value="P:proteolysis"/>
    <property type="evidence" value="ECO:0007669"/>
    <property type="project" value="UniProtKB-KW"/>
</dbReference>
<comment type="similarity">
    <text evidence="1 3">Belongs to the peptidase A1 family.</text>
</comment>
<organism evidence="7 8">
    <name type="scientific">Exidia glandulosa HHB12029</name>
    <dbReference type="NCBI Taxonomy" id="1314781"/>
    <lineage>
        <taxon>Eukaryota</taxon>
        <taxon>Fungi</taxon>
        <taxon>Dikarya</taxon>
        <taxon>Basidiomycota</taxon>
        <taxon>Agaricomycotina</taxon>
        <taxon>Agaricomycetes</taxon>
        <taxon>Auriculariales</taxon>
        <taxon>Exidiaceae</taxon>
        <taxon>Exidia</taxon>
    </lineage>
</organism>
<dbReference type="AlphaFoldDB" id="A0A165EJ59"/>
<dbReference type="PANTHER" id="PTHR47966:SF51">
    <property type="entry name" value="BETA-SITE APP-CLEAVING ENZYME, ISOFORM A-RELATED"/>
    <property type="match status" value="1"/>
</dbReference>
<dbReference type="InterPro" id="IPR021109">
    <property type="entry name" value="Peptidase_aspartic_dom_sf"/>
</dbReference>
<keyword evidence="3 7" id="KW-0645">Protease</keyword>
<evidence type="ECO:0000256" key="2">
    <source>
        <dbReference type="ARBA" id="ARBA00022750"/>
    </source>
</evidence>
<feature type="signal peptide" evidence="5">
    <location>
        <begin position="1"/>
        <end position="18"/>
    </location>
</feature>
<keyword evidence="3" id="KW-0378">Hydrolase</keyword>
<evidence type="ECO:0000259" key="6">
    <source>
        <dbReference type="PROSITE" id="PS51767"/>
    </source>
</evidence>
<dbReference type="InterPro" id="IPR034164">
    <property type="entry name" value="Pepsin-like_dom"/>
</dbReference>
<feature type="domain" description="Peptidase A1" evidence="6">
    <location>
        <begin position="54"/>
        <end position="401"/>
    </location>
</feature>
<feature type="region of interest" description="Disordered" evidence="4">
    <location>
        <begin position="457"/>
        <end position="488"/>
    </location>
</feature>
<dbReference type="PROSITE" id="PS51767">
    <property type="entry name" value="PEPTIDASE_A1"/>
    <property type="match status" value="1"/>
</dbReference>
<dbReference type="InterPro" id="IPR001461">
    <property type="entry name" value="Aspartic_peptidase_A1"/>
</dbReference>
<dbReference type="Pfam" id="PF00026">
    <property type="entry name" value="Asp"/>
    <property type="match status" value="2"/>
</dbReference>
<dbReference type="CDD" id="cd05471">
    <property type="entry name" value="pepsin_like"/>
    <property type="match status" value="1"/>
</dbReference>
<proteinExistence type="inferred from homology"/>
<evidence type="ECO:0000313" key="8">
    <source>
        <dbReference type="Proteomes" id="UP000077266"/>
    </source>
</evidence>
<dbReference type="PROSITE" id="PS00141">
    <property type="entry name" value="ASP_PROTEASE"/>
    <property type="match status" value="1"/>
</dbReference>
<keyword evidence="5" id="KW-0732">Signal</keyword>
<evidence type="ECO:0000256" key="4">
    <source>
        <dbReference type="SAM" id="MobiDB-lite"/>
    </source>
</evidence>
<protein>
    <submittedName>
        <fullName evidence="7">Acid protease</fullName>
    </submittedName>
</protein>
<dbReference type="SUPFAM" id="SSF50630">
    <property type="entry name" value="Acid proteases"/>
    <property type="match status" value="1"/>
</dbReference>
<dbReference type="Gene3D" id="2.40.70.10">
    <property type="entry name" value="Acid Proteases"/>
    <property type="match status" value="2"/>
</dbReference>
<evidence type="ECO:0000313" key="7">
    <source>
        <dbReference type="EMBL" id="KZV87055.1"/>
    </source>
</evidence>
<evidence type="ECO:0000256" key="3">
    <source>
        <dbReference type="RuleBase" id="RU000454"/>
    </source>
</evidence>